<evidence type="ECO:0000313" key="2">
    <source>
        <dbReference type="Proteomes" id="UP001305779"/>
    </source>
</evidence>
<gene>
    <name evidence="1" type="ORF">PRZ48_008613</name>
</gene>
<dbReference type="Proteomes" id="UP001305779">
    <property type="component" value="Unassembled WGS sequence"/>
</dbReference>
<keyword evidence="2" id="KW-1185">Reference proteome</keyword>
<name>A0ABR0EG03_ZASCE</name>
<evidence type="ECO:0000313" key="1">
    <source>
        <dbReference type="EMBL" id="KAK4500424.1"/>
    </source>
</evidence>
<comment type="caution">
    <text evidence="1">The sequence shown here is derived from an EMBL/GenBank/DDBJ whole genome shotgun (WGS) entry which is preliminary data.</text>
</comment>
<sequence length="156" mass="17267">MANKDKQSAGSNSRTHDTVTVDLPANAVDDLLEGMETAAWSSIRDIVRAIKHADAPIAVRSAAFESFTITVYMYHPFNYQRAYRVTSLTTIYDLAVAIEKTADVPMGHQSFRCAPKGGPVVWVTPAVMDEAVQTMQTLRMSEGSKVYLFNEEDEFA</sequence>
<proteinExistence type="predicted"/>
<organism evidence="1 2">
    <name type="scientific">Zasmidium cellare</name>
    <name type="common">Wine cellar mold</name>
    <name type="synonym">Racodium cellare</name>
    <dbReference type="NCBI Taxonomy" id="395010"/>
    <lineage>
        <taxon>Eukaryota</taxon>
        <taxon>Fungi</taxon>
        <taxon>Dikarya</taxon>
        <taxon>Ascomycota</taxon>
        <taxon>Pezizomycotina</taxon>
        <taxon>Dothideomycetes</taxon>
        <taxon>Dothideomycetidae</taxon>
        <taxon>Mycosphaerellales</taxon>
        <taxon>Mycosphaerellaceae</taxon>
        <taxon>Zasmidium</taxon>
    </lineage>
</organism>
<accession>A0ABR0EG03</accession>
<reference evidence="1 2" key="1">
    <citation type="journal article" date="2023" name="G3 (Bethesda)">
        <title>A chromosome-level genome assembly of Zasmidium syzygii isolated from banana leaves.</title>
        <authorList>
            <person name="van Westerhoven A.C."/>
            <person name="Mehrabi R."/>
            <person name="Talebi R."/>
            <person name="Steentjes M.B.F."/>
            <person name="Corcolon B."/>
            <person name="Chong P.A."/>
            <person name="Kema G.H.J."/>
            <person name="Seidl M.F."/>
        </authorList>
    </citation>
    <scope>NUCLEOTIDE SEQUENCE [LARGE SCALE GENOMIC DNA]</scope>
    <source>
        <strain evidence="1 2">P124</strain>
    </source>
</reference>
<protein>
    <submittedName>
        <fullName evidence="1">Uncharacterized protein</fullName>
    </submittedName>
</protein>
<dbReference type="EMBL" id="JAXOVC010000006">
    <property type="protein sequence ID" value="KAK4500424.1"/>
    <property type="molecule type" value="Genomic_DNA"/>
</dbReference>